<accession>A0AA35SH19</accession>
<evidence type="ECO:0000313" key="2">
    <source>
        <dbReference type="Proteomes" id="UP001174909"/>
    </source>
</evidence>
<reference evidence="1" key="1">
    <citation type="submission" date="2023-03" db="EMBL/GenBank/DDBJ databases">
        <authorList>
            <person name="Steffen K."/>
            <person name="Cardenas P."/>
        </authorList>
    </citation>
    <scope>NUCLEOTIDE SEQUENCE</scope>
</reference>
<protein>
    <submittedName>
        <fullName evidence="1">Uncharacterized protein</fullName>
    </submittedName>
</protein>
<gene>
    <name evidence="1" type="ORF">GBAR_LOCUS16934</name>
</gene>
<dbReference type="Proteomes" id="UP001174909">
    <property type="component" value="Unassembled WGS sequence"/>
</dbReference>
<organism evidence="1 2">
    <name type="scientific">Geodia barretti</name>
    <name type="common">Barrett's horny sponge</name>
    <dbReference type="NCBI Taxonomy" id="519541"/>
    <lineage>
        <taxon>Eukaryota</taxon>
        <taxon>Metazoa</taxon>
        <taxon>Porifera</taxon>
        <taxon>Demospongiae</taxon>
        <taxon>Heteroscleromorpha</taxon>
        <taxon>Tetractinellida</taxon>
        <taxon>Astrophorina</taxon>
        <taxon>Geodiidae</taxon>
        <taxon>Geodia</taxon>
    </lineage>
</organism>
<evidence type="ECO:0000313" key="1">
    <source>
        <dbReference type="EMBL" id="CAI8029848.1"/>
    </source>
</evidence>
<comment type="caution">
    <text evidence="1">The sequence shown here is derived from an EMBL/GenBank/DDBJ whole genome shotgun (WGS) entry which is preliminary data.</text>
</comment>
<dbReference type="EMBL" id="CASHTH010002440">
    <property type="protein sequence ID" value="CAI8029848.1"/>
    <property type="molecule type" value="Genomic_DNA"/>
</dbReference>
<keyword evidence="2" id="KW-1185">Reference proteome</keyword>
<name>A0AA35SH19_GEOBA</name>
<sequence>MFVLITATLKAIIHTWRMFQQSPLSPSQREEKHTK</sequence>
<proteinExistence type="predicted"/>
<dbReference type="AlphaFoldDB" id="A0AA35SH19"/>